<comment type="caution">
    <text evidence="5">The sequence shown here is derived from an EMBL/GenBank/DDBJ whole genome shotgun (WGS) entry which is preliminary data.</text>
</comment>
<dbReference type="Proteomes" id="UP001498398">
    <property type="component" value="Unassembled WGS sequence"/>
</dbReference>
<protein>
    <recommendedName>
        <fullName evidence="7">Short-chain dehydrogenase</fullName>
    </recommendedName>
</protein>
<keyword evidence="3" id="KW-0560">Oxidoreductase</keyword>
<keyword evidence="6" id="KW-1185">Reference proteome</keyword>
<evidence type="ECO:0000313" key="6">
    <source>
        <dbReference type="Proteomes" id="UP001498398"/>
    </source>
</evidence>
<reference evidence="5 6" key="1">
    <citation type="submission" date="2024-01" db="EMBL/GenBank/DDBJ databases">
        <title>A draft genome for the cacao thread blight pathogen Marasmiellus scandens.</title>
        <authorList>
            <person name="Baruah I.K."/>
            <person name="Leung J."/>
            <person name="Bukari Y."/>
            <person name="Amoako-Attah I."/>
            <person name="Meinhardt L.W."/>
            <person name="Bailey B.A."/>
            <person name="Cohen S.P."/>
        </authorList>
    </citation>
    <scope>NUCLEOTIDE SEQUENCE [LARGE SCALE GENOMIC DNA]</scope>
    <source>
        <strain evidence="5 6">GH-19</strain>
    </source>
</reference>
<name>A0ABR1IVC2_9AGAR</name>
<dbReference type="PANTHER" id="PTHR43618:SF4">
    <property type="entry name" value="SHORT CHAIN DEHYDROGENASE_REDUCTASE FAMILY (AFU_ORTHOLOGUE AFUA_7G04540)"/>
    <property type="match status" value="1"/>
</dbReference>
<keyword evidence="2" id="KW-0521">NADP</keyword>
<proteinExistence type="inferred from homology"/>
<dbReference type="SUPFAM" id="SSF51735">
    <property type="entry name" value="NAD(P)-binding Rossmann-fold domains"/>
    <property type="match status" value="1"/>
</dbReference>
<dbReference type="PRINTS" id="PR00081">
    <property type="entry name" value="GDHRDH"/>
</dbReference>
<sequence length="284" mass="30029">MSNGLDLTGRIALVTGGGTGIGLILARSFAKNGAKVYITGRRLEVLEKTAAEESSYGFVPLQMDITDKESVQKAITMIGEKDRKLDILVNNAGISGPTFPFIVDRSSPEHKTMGESLFTQFSFDQWTDVLKTNTIAPFFVTMGFLSLLQRGAESREGETSSVINISSGAGTTNLSLTSFAYGVSKAGINHLTSMMATEFALSKIPVRVNCIAPGLFPSQMGNPFADADNRVSQPMPGGLLPVPAGRIGKESEIGTAAVFLASSAGEYTNGIVMLIDGGHNLVNP</sequence>
<dbReference type="PANTHER" id="PTHR43618">
    <property type="entry name" value="7-ALPHA-HYDROXYSTEROID DEHYDROGENASE"/>
    <property type="match status" value="1"/>
</dbReference>
<dbReference type="Gene3D" id="3.40.50.720">
    <property type="entry name" value="NAD(P)-binding Rossmann-like Domain"/>
    <property type="match status" value="1"/>
</dbReference>
<accession>A0ABR1IVC2</accession>
<dbReference type="PRINTS" id="PR00080">
    <property type="entry name" value="SDRFAMILY"/>
</dbReference>
<evidence type="ECO:0000313" key="5">
    <source>
        <dbReference type="EMBL" id="KAK7442218.1"/>
    </source>
</evidence>
<dbReference type="InterPro" id="IPR002347">
    <property type="entry name" value="SDR_fam"/>
</dbReference>
<evidence type="ECO:0000256" key="1">
    <source>
        <dbReference type="ARBA" id="ARBA00006484"/>
    </source>
</evidence>
<organism evidence="5 6">
    <name type="scientific">Marasmiellus scandens</name>
    <dbReference type="NCBI Taxonomy" id="2682957"/>
    <lineage>
        <taxon>Eukaryota</taxon>
        <taxon>Fungi</taxon>
        <taxon>Dikarya</taxon>
        <taxon>Basidiomycota</taxon>
        <taxon>Agaricomycotina</taxon>
        <taxon>Agaricomycetes</taxon>
        <taxon>Agaricomycetidae</taxon>
        <taxon>Agaricales</taxon>
        <taxon>Marasmiineae</taxon>
        <taxon>Omphalotaceae</taxon>
        <taxon>Marasmiellus</taxon>
    </lineage>
</organism>
<dbReference type="InterPro" id="IPR052178">
    <property type="entry name" value="Sec_Metab_Biosynth_SDR"/>
</dbReference>
<dbReference type="EMBL" id="JBANRG010000059">
    <property type="protein sequence ID" value="KAK7442218.1"/>
    <property type="molecule type" value="Genomic_DNA"/>
</dbReference>
<dbReference type="InterPro" id="IPR036291">
    <property type="entry name" value="NAD(P)-bd_dom_sf"/>
</dbReference>
<comment type="similarity">
    <text evidence="1 4">Belongs to the short-chain dehydrogenases/reductases (SDR) family.</text>
</comment>
<dbReference type="Pfam" id="PF00106">
    <property type="entry name" value="adh_short"/>
    <property type="match status" value="1"/>
</dbReference>
<evidence type="ECO:0000256" key="2">
    <source>
        <dbReference type="ARBA" id="ARBA00022857"/>
    </source>
</evidence>
<gene>
    <name evidence="5" type="ORF">VKT23_016189</name>
</gene>
<evidence type="ECO:0008006" key="7">
    <source>
        <dbReference type="Google" id="ProtNLM"/>
    </source>
</evidence>
<evidence type="ECO:0000256" key="4">
    <source>
        <dbReference type="RuleBase" id="RU000363"/>
    </source>
</evidence>
<evidence type="ECO:0000256" key="3">
    <source>
        <dbReference type="ARBA" id="ARBA00023002"/>
    </source>
</evidence>